<name>A0A554LL55_9BACT</name>
<dbReference type="Proteomes" id="UP000316495">
    <property type="component" value="Unassembled WGS sequence"/>
</dbReference>
<evidence type="ECO:0000313" key="1">
    <source>
        <dbReference type="EMBL" id="TSC93587.1"/>
    </source>
</evidence>
<evidence type="ECO:0008006" key="3">
    <source>
        <dbReference type="Google" id="ProtNLM"/>
    </source>
</evidence>
<evidence type="ECO:0000313" key="2">
    <source>
        <dbReference type="Proteomes" id="UP000316495"/>
    </source>
</evidence>
<gene>
    <name evidence="1" type="ORF">Athens101428_628</name>
</gene>
<comment type="caution">
    <text evidence="1">The sequence shown here is derived from an EMBL/GenBank/DDBJ whole genome shotgun (WGS) entry which is preliminary data.</text>
</comment>
<dbReference type="EMBL" id="VMGN01000039">
    <property type="protein sequence ID" value="TSC93587.1"/>
    <property type="molecule type" value="Genomic_DNA"/>
</dbReference>
<sequence length="140" mass="16299">MNKYQDDKKYPHSKITEKIINLTFKVFNELGYGLAEKIYQRALAIELENSKIIFKRECYGAISYNGSTIGKYFLDFLIDGKVAVELKVRNEIYKSHVSQLLNYLKSRNLQIGLLLVISKDGVKIKRLINKISDYQRNKSE</sequence>
<proteinExistence type="predicted"/>
<reference evidence="1 2" key="1">
    <citation type="submission" date="2017-07" db="EMBL/GenBank/DDBJ databases">
        <title>Mechanisms for carbon and nitrogen cycling indicate functional differentiation within the Candidate Phyla Radiation.</title>
        <authorList>
            <person name="Danczak R.E."/>
            <person name="Johnston M.D."/>
            <person name="Kenah C."/>
            <person name="Slattery M."/>
            <person name="Wrighton K.C."/>
            <person name="Wilkins M.J."/>
        </authorList>
    </citation>
    <scope>NUCLEOTIDE SEQUENCE [LARGE SCALE GENOMIC DNA]</scope>
    <source>
        <strain evidence="1">Athens1014_28</strain>
    </source>
</reference>
<dbReference type="NCBIfam" id="TIGR04256">
    <property type="entry name" value="GxxExxY"/>
    <property type="match status" value="1"/>
</dbReference>
<dbReference type="Pfam" id="PF13366">
    <property type="entry name" value="PDDEXK_3"/>
    <property type="match status" value="1"/>
</dbReference>
<protein>
    <recommendedName>
        <fullName evidence="3">GxxExxY protein</fullName>
    </recommendedName>
</protein>
<accession>A0A554LL55</accession>
<organism evidence="1 2">
    <name type="scientific">Candidatus Berkelbacteria bacterium Athens1014_28</name>
    <dbReference type="NCBI Taxonomy" id="2017145"/>
    <lineage>
        <taxon>Bacteria</taxon>
        <taxon>Candidatus Berkelbacteria</taxon>
    </lineage>
</organism>
<dbReference type="InterPro" id="IPR026350">
    <property type="entry name" value="GxxExxY"/>
</dbReference>
<dbReference type="AlphaFoldDB" id="A0A554LL55"/>